<dbReference type="AlphaFoldDB" id="A0A8D9B1V7"/>
<evidence type="ECO:0000313" key="1">
    <source>
        <dbReference type="EMBL" id="CAG6776645.1"/>
    </source>
</evidence>
<protein>
    <submittedName>
        <fullName evidence="1">Uncharacterized protein</fullName>
    </submittedName>
</protein>
<organism evidence="1">
    <name type="scientific">Cacopsylla melanoneura</name>
    <dbReference type="NCBI Taxonomy" id="428564"/>
    <lineage>
        <taxon>Eukaryota</taxon>
        <taxon>Metazoa</taxon>
        <taxon>Ecdysozoa</taxon>
        <taxon>Arthropoda</taxon>
        <taxon>Hexapoda</taxon>
        <taxon>Insecta</taxon>
        <taxon>Pterygota</taxon>
        <taxon>Neoptera</taxon>
        <taxon>Paraneoptera</taxon>
        <taxon>Hemiptera</taxon>
        <taxon>Sternorrhyncha</taxon>
        <taxon>Psylloidea</taxon>
        <taxon>Psyllidae</taxon>
        <taxon>Psyllinae</taxon>
        <taxon>Cacopsylla</taxon>
    </lineage>
</organism>
<dbReference type="EMBL" id="HBUF01602849">
    <property type="protein sequence ID" value="CAG6776645.1"/>
    <property type="molecule type" value="Transcribed_RNA"/>
</dbReference>
<reference evidence="1" key="1">
    <citation type="submission" date="2021-05" db="EMBL/GenBank/DDBJ databases">
        <authorList>
            <person name="Alioto T."/>
            <person name="Alioto T."/>
            <person name="Gomez Garrido J."/>
        </authorList>
    </citation>
    <scope>NUCLEOTIDE SEQUENCE</scope>
</reference>
<name>A0A8D9B1V7_9HEMI</name>
<proteinExistence type="predicted"/>
<accession>A0A8D9B1V7</accession>
<sequence>MFANVFERLQTMLAWCNWDFYIFKIAYPNLFQSTYYIFSSQTEGLYAYLGSQRQEKLLIFDDFLEEKYIVECIFLIHVISSRNIVVFHCHICYNVCNVDLGFCGNLKSCFFSNQYFVMARVQFNFLWVSLITSEILASNNVRVIFQVTSYCLTLFWNHFNIFVKDFILA</sequence>